<keyword evidence="5" id="KW-0560">Oxidoreductase</keyword>
<keyword evidence="3" id="KW-0349">Heme</keyword>
<dbReference type="GO" id="GO:0046872">
    <property type="term" value="F:metal ion binding"/>
    <property type="evidence" value="ECO:0007669"/>
    <property type="project" value="UniProtKB-KW"/>
</dbReference>
<evidence type="ECO:0000256" key="4">
    <source>
        <dbReference type="ARBA" id="ARBA00022723"/>
    </source>
</evidence>
<sequence>MANKIEDLKAAKDGLAIKAEIDRFAEIGWEAIDDDDLQHRLKWLGVFFRKSTPGRFMVRMRIPNGLINSAQMRVLASVVEKCGEYGVADITTRQNIQMRGILIEDVPEMFAKFQSVGLTSVQSAMDNIRNITGSPVAGIDSNELYDTRELAIQVQNLLTNNGEGNSNFTNLPRKFNIAIAGCRDNSTHAEINDLAFVPAYKEESKETFGFNVLVGGFFSSKRIAAAIPLDVWVPPEDVVALCEALLIVFRDNGLRENRQKSRLMYLIDEWGIEKFRAEVEKQMGKPLSTAAIKDEIEWEKRDHIGVHKQKQEGFNYVGLQIPVGRMYAPDMYEFARLAETYGNGDMRLTVEQNLLITHVSDEKVPALLQESLLQKFPADPDNLLRGLVSCTGNQFCPVAIVETKNRSLALTKQLAEDYDLPKVVRIHWSGCPNSCAQPQVADIGFTGCKARKNGKVVDGVDIYMGGTVGKDAHLGTCVMEKVPCEDLREVIGKLLVEHFGAVPKQSNTLAATSAELISVS</sequence>
<feature type="domain" description="Nitrite/sulphite reductase 4Fe-4S" evidence="8">
    <location>
        <begin position="125"/>
        <end position="286"/>
    </location>
</feature>
<evidence type="ECO:0000259" key="9">
    <source>
        <dbReference type="Pfam" id="PF03460"/>
    </source>
</evidence>
<dbReference type="InterPro" id="IPR051329">
    <property type="entry name" value="NIR_SIR_4Fe-4S"/>
</dbReference>
<keyword evidence="2" id="KW-0004">4Fe-4S</keyword>
<feature type="domain" description="Nitrite/Sulfite reductase ferredoxin-like" evidence="9">
    <location>
        <begin position="307"/>
        <end position="370"/>
    </location>
</feature>
<dbReference type="Proteomes" id="UP000249467">
    <property type="component" value="Unassembled WGS sequence"/>
</dbReference>
<keyword evidence="7" id="KW-0411">Iron-sulfur</keyword>
<dbReference type="EMBL" id="QBML01000013">
    <property type="protein sequence ID" value="PZO40836.1"/>
    <property type="molecule type" value="Genomic_DNA"/>
</dbReference>
<dbReference type="GO" id="GO:0020037">
    <property type="term" value="F:heme binding"/>
    <property type="evidence" value="ECO:0007669"/>
    <property type="project" value="InterPro"/>
</dbReference>
<keyword evidence="6" id="KW-0408">Iron</keyword>
<dbReference type="NCBIfam" id="NF007125">
    <property type="entry name" value="PRK09566.1"/>
    <property type="match status" value="1"/>
</dbReference>
<dbReference type="GO" id="GO:0051539">
    <property type="term" value="F:4 iron, 4 sulfur cluster binding"/>
    <property type="evidence" value="ECO:0007669"/>
    <property type="project" value="UniProtKB-KW"/>
</dbReference>
<evidence type="ECO:0000313" key="11">
    <source>
        <dbReference type="Proteomes" id="UP000249467"/>
    </source>
</evidence>
<dbReference type="PANTHER" id="PTHR32439">
    <property type="entry name" value="FERREDOXIN--NITRITE REDUCTASE, CHLOROPLASTIC"/>
    <property type="match status" value="1"/>
</dbReference>
<dbReference type="Gene3D" id="3.30.413.10">
    <property type="entry name" value="Sulfite Reductase Hemoprotein, domain 1"/>
    <property type="match status" value="2"/>
</dbReference>
<dbReference type="InterPro" id="IPR005117">
    <property type="entry name" value="NiRdtase/SiRdtase_haem-b_fer"/>
</dbReference>
<organism evidence="10 11">
    <name type="scientific">Pseudanabaena frigida</name>
    <dbReference type="NCBI Taxonomy" id="945775"/>
    <lineage>
        <taxon>Bacteria</taxon>
        <taxon>Bacillati</taxon>
        <taxon>Cyanobacteriota</taxon>
        <taxon>Cyanophyceae</taxon>
        <taxon>Pseudanabaenales</taxon>
        <taxon>Pseudanabaenaceae</taxon>
        <taxon>Pseudanabaena</taxon>
    </lineage>
</organism>
<evidence type="ECO:0000313" key="10">
    <source>
        <dbReference type="EMBL" id="PZO40836.1"/>
    </source>
</evidence>
<dbReference type="Pfam" id="PF01077">
    <property type="entry name" value="NIR_SIR"/>
    <property type="match status" value="2"/>
</dbReference>
<dbReference type="InterPro" id="IPR006067">
    <property type="entry name" value="NO2/SO3_Rdtase_4Fe4S_dom"/>
</dbReference>
<evidence type="ECO:0000256" key="3">
    <source>
        <dbReference type="ARBA" id="ARBA00022617"/>
    </source>
</evidence>
<comment type="similarity">
    <text evidence="1">Belongs to the nitrite and sulfite reductase 4Fe-4S domain family.</text>
</comment>
<comment type="caution">
    <text evidence="10">The sequence shown here is derived from an EMBL/GenBank/DDBJ whole genome shotgun (WGS) entry which is preliminary data.</text>
</comment>
<evidence type="ECO:0000256" key="1">
    <source>
        <dbReference type="ARBA" id="ARBA00010429"/>
    </source>
</evidence>
<accession>A0A2W4W7U0</accession>
<evidence type="ECO:0000259" key="8">
    <source>
        <dbReference type="Pfam" id="PF01077"/>
    </source>
</evidence>
<feature type="domain" description="Nitrite/sulphite reductase 4Fe-4S" evidence="8">
    <location>
        <begin position="384"/>
        <end position="495"/>
    </location>
</feature>
<dbReference type="InterPro" id="IPR006066">
    <property type="entry name" value="NO2/SO3_Rdtase_FeS/sirohaem_BS"/>
</dbReference>
<dbReference type="AlphaFoldDB" id="A0A2W4W7U0"/>
<evidence type="ECO:0000256" key="6">
    <source>
        <dbReference type="ARBA" id="ARBA00023004"/>
    </source>
</evidence>
<reference evidence="10 11" key="1">
    <citation type="submission" date="2018-04" db="EMBL/GenBank/DDBJ databases">
        <authorList>
            <person name="Go L.Y."/>
            <person name="Mitchell J.A."/>
        </authorList>
    </citation>
    <scope>NUCLEOTIDE SEQUENCE [LARGE SCALE GENOMIC DNA]</scope>
    <source>
        <strain evidence="10">ULC066bin1</strain>
    </source>
</reference>
<feature type="domain" description="Nitrite/Sulfite reductase ferredoxin-like" evidence="9">
    <location>
        <begin position="52"/>
        <end position="115"/>
    </location>
</feature>
<gene>
    <name evidence="10" type="ORF">DCF19_11035</name>
</gene>
<reference evidence="10 11" key="2">
    <citation type="submission" date="2018-06" db="EMBL/GenBank/DDBJ databases">
        <title>Metagenomic assembly of (sub)arctic Cyanobacteria and their associated microbiome from non-axenic cultures.</title>
        <authorList>
            <person name="Baurain D."/>
        </authorList>
    </citation>
    <scope>NUCLEOTIDE SEQUENCE [LARGE SCALE GENOMIC DNA]</scope>
    <source>
        <strain evidence="10">ULC066bin1</strain>
    </source>
</reference>
<dbReference type="InterPro" id="IPR045854">
    <property type="entry name" value="NO2/SO3_Rdtase_4Fe4S_sf"/>
</dbReference>
<name>A0A2W4W7U0_9CYAN</name>
<evidence type="ECO:0000256" key="2">
    <source>
        <dbReference type="ARBA" id="ARBA00022485"/>
    </source>
</evidence>
<keyword evidence="4" id="KW-0479">Metal-binding</keyword>
<dbReference type="SUPFAM" id="SSF55124">
    <property type="entry name" value="Nitrite/Sulfite reductase N-terminal domain-like"/>
    <property type="match status" value="2"/>
</dbReference>
<dbReference type="GO" id="GO:0016491">
    <property type="term" value="F:oxidoreductase activity"/>
    <property type="evidence" value="ECO:0007669"/>
    <property type="project" value="UniProtKB-KW"/>
</dbReference>
<dbReference type="SUPFAM" id="SSF56014">
    <property type="entry name" value="Nitrite and sulphite reductase 4Fe-4S domain-like"/>
    <property type="match status" value="2"/>
</dbReference>
<protein>
    <submittedName>
        <fullName evidence="10">Ferredoxin--nitrite reductase</fullName>
    </submittedName>
</protein>
<evidence type="ECO:0000256" key="7">
    <source>
        <dbReference type="ARBA" id="ARBA00023014"/>
    </source>
</evidence>
<dbReference type="PANTHER" id="PTHR32439:SF0">
    <property type="entry name" value="FERREDOXIN--NITRITE REDUCTASE, CHLOROPLASTIC"/>
    <property type="match status" value="1"/>
</dbReference>
<dbReference type="Gene3D" id="3.90.480.20">
    <property type="match status" value="1"/>
</dbReference>
<dbReference type="PRINTS" id="PR00397">
    <property type="entry name" value="SIROHAEM"/>
</dbReference>
<proteinExistence type="inferred from homology"/>
<dbReference type="Pfam" id="PF03460">
    <property type="entry name" value="NIR_SIR_ferr"/>
    <property type="match status" value="2"/>
</dbReference>
<dbReference type="PROSITE" id="PS00365">
    <property type="entry name" value="NIR_SIR"/>
    <property type="match status" value="1"/>
</dbReference>
<evidence type="ECO:0000256" key="5">
    <source>
        <dbReference type="ARBA" id="ARBA00023002"/>
    </source>
</evidence>
<dbReference type="InterPro" id="IPR036136">
    <property type="entry name" value="Nit/Sulf_reduc_fer-like_dom_sf"/>
</dbReference>